<dbReference type="GeneID" id="47724390"/>
<dbReference type="EC" id="3.2.1.78" evidence="1"/>
<dbReference type="Pfam" id="PF22612">
    <property type="entry name" value="GH113"/>
    <property type="match status" value="1"/>
</dbReference>
<keyword evidence="1" id="KW-0378">Hydrolase</keyword>
<dbReference type="InterPro" id="IPR017853">
    <property type="entry name" value="GH"/>
</dbReference>
<dbReference type="InterPro" id="IPR055151">
    <property type="entry name" value="GH113"/>
</dbReference>
<reference evidence="1 2" key="1">
    <citation type="submission" date="2016-11" db="EMBL/GenBank/DDBJ databases">
        <authorList>
            <person name="Jaros S."/>
            <person name="Januszkiewicz K."/>
            <person name="Wedrychowicz H."/>
        </authorList>
    </citation>
    <scope>NUCLEOTIDE SEQUENCE [LARGE SCALE GENOMIC DNA]</scope>
    <source>
        <strain evidence="1">NCIMB 2154T</strain>
    </source>
</reference>
<dbReference type="RefSeq" id="WP_024740144.1">
    <property type="nucleotide sequence ID" value="NZ_BAUG01000004.1"/>
</dbReference>
<name>A0A2H1ED28_9FLAO</name>
<protein>
    <submittedName>
        <fullName evidence="1">Beta-1,4-mannanase, family GH113</fullName>
        <ecNumber evidence="1">3.2.1.78</ecNumber>
    </submittedName>
</protein>
<dbReference type="CDD" id="cd19608">
    <property type="entry name" value="GH113_mannanase-like"/>
    <property type="match status" value="1"/>
</dbReference>
<dbReference type="SMR" id="A0A2H1ED28"/>
<accession>A0A2H1ED28</accession>
<evidence type="ECO:0000313" key="1">
    <source>
        <dbReference type="EMBL" id="SFZ84862.1"/>
    </source>
</evidence>
<dbReference type="SUPFAM" id="SSF51445">
    <property type="entry name" value="(Trans)glycosidases"/>
    <property type="match status" value="1"/>
</dbReference>
<gene>
    <name evidence="1" type="ORF">MARIT_2945</name>
</gene>
<organism evidence="1 2">
    <name type="scientific">Tenacibaculum maritimum NCIMB 2154</name>
    <dbReference type="NCBI Taxonomy" id="1349785"/>
    <lineage>
        <taxon>Bacteria</taxon>
        <taxon>Pseudomonadati</taxon>
        <taxon>Bacteroidota</taxon>
        <taxon>Flavobacteriia</taxon>
        <taxon>Flavobacteriales</taxon>
        <taxon>Flavobacteriaceae</taxon>
        <taxon>Tenacibaculum</taxon>
    </lineage>
</organism>
<dbReference type="EMBL" id="LT634361">
    <property type="protein sequence ID" value="SFZ84862.1"/>
    <property type="molecule type" value="Genomic_DNA"/>
</dbReference>
<proteinExistence type="predicted"/>
<dbReference type="KEGG" id="tmar:MARIT_2945"/>
<dbReference type="GO" id="GO:0016985">
    <property type="term" value="F:mannan endo-1,4-beta-mannosidase activity"/>
    <property type="evidence" value="ECO:0007669"/>
    <property type="project" value="UniProtKB-EC"/>
</dbReference>
<dbReference type="AlphaFoldDB" id="A0A2H1ED28"/>
<keyword evidence="2" id="KW-1185">Reference proteome</keyword>
<sequence>MKAYQYIYFLAVIILLQGSCKSQKEKINGVSFVASSEAIHRNEIRPLRKASTNYVALMPFGFIKSLTSPEIIYNSNKQWFGETKEGVAQYASVFQKEGIKLMLKPQIWVWRGAFTGAIEMDTEEHWKLLESSYEKFILTYAELAASLKVNIFCIGTELEKFVVNRPLFWKALIRKIKRIYKGKLTYAANWDEFKRVPFWNELHYIGVDAYFPLSNHKSPTILQLKEGWKVHKEEVKKVQQQFNKKILFTEYGYRSIDFMAKEPWNSERIAGNVNLKNQVNALEVIHQQFWEEDWFAGGFLWKWFHNHHGVGGSNNNRFTPQNKPAEVKIKELYDK</sequence>
<dbReference type="Proteomes" id="UP000231564">
    <property type="component" value="Chromosome MARIT"/>
</dbReference>
<keyword evidence="1" id="KW-0326">Glycosidase</keyword>
<dbReference type="STRING" id="1349785.GCA_000509405_02504"/>
<evidence type="ECO:0000313" key="2">
    <source>
        <dbReference type="Proteomes" id="UP000231564"/>
    </source>
</evidence>
<dbReference type="Gene3D" id="3.20.20.80">
    <property type="entry name" value="Glycosidases"/>
    <property type="match status" value="1"/>
</dbReference>